<sequence>MRADPESVEAALAEVSAIGPYFAISTDPGLAGDGAWRPLGELSADTAALRARVEDFQRRLGTDESRVAASILFQGLAARLWSPIVAAAAARGLVPAAAPAEIRWRPAATGPLPLSASRTSHWLALPDPAPARPADTPSDADRADVTGTAAVVHRAVATELLEPLVDAVRGITKVSASLLWGNAASSLAGTLRTLPAARPDLGPRAARLVREVLGLGMLAGTGRLAEPAPGQYFFVRVSCCLYYRVPGGGMCDDCALIDPPVRDAQWARAARRARTGREPGGSGA</sequence>
<reference evidence="3" key="1">
    <citation type="journal article" date="2019" name="Int. J. Syst. Evol. Microbiol.">
        <title>The Global Catalogue of Microorganisms (GCM) 10K type strain sequencing project: providing services to taxonomists for standard genome sequencing and annotation.</title>
        <authorList>
            <consortium name="The Broad Institute Genomics Platform"/>
            <consortium name="The Broad Institute Genome Sequencing Center for Infectious Disease"/>
            <person name="Wu L."/>
            <person name="Ma J."/>
        </authorList>
    </citation>
    <scope>NUCLEOTIDE SEQUENCE [LARGE SCALE GENOMIC DNA]</scope>
    <source>
        <strain evidence="3">CGMCC 4.7132</strain>
    </source>
</reference>
<evidence type="ECO:0000313" key="3">
    <source>
        <dbReference type="Proteomes" id="UP001596004"/>
    </source>
</evidence>
<dbReference type="RefSeq" id="WP_380847388.1">
    <property type="nucleotide sequence ID" value="NZ_JBHSFP010000029.1"/>
</dbReference>
<name>A0ABV9CPM8_9ACTN</name>
<protein>
    <submittedName>
        <fullName evidence="2">(2Fe-2S)-binding protein</fullName>
    </submittedName>
</protein>
<evidence type="ECO:0000259" key="1">
    <source>
        <dbReference type="Pfam" id="PF11575"/>
    </source>
</evidence>
<dbReference type="Proteomes" id="UP001596004">
    <property type="component" value="Unassembled WGS sequence"/>
</dbReference>
<dbReference type="EMBL" id="JBHSFP010000029">
    <property type="protein sequence ID" value="MFC4535235.1"/>
    <property type="molecule type" value="Genomic_DNA"/>
</dbReference>
<evidence type="ECO:0000313" key="2">
    <source>
        <dbReference type="EMBL" id="MFC4535235.1"/>
    </source>
</evidence>
<proteinExistence type="predicted"/>
<organism evidence="2 3">
    <name type="scientific">Sphaerisporangium dianthi</name>
    <dbReference type="NCBI Taxonomy" id="1436120"/>
    <lineage>
        <taxon>Bacteria</taxon>
        <taxon>Bacillati</taxon>
        <taxon>Actinomycetota</taxon>
        <taxon>Actinomycetes</taxon>
        <taxon>Streptosporangiales</taxon>
        <taxon>Streptosporangiaceae</taxon>
        <taxon>Sphaerisporangium</taxon>
    </lineage>
</organism>
<gene>
    <name evidence="2" type="ORF">ACFO60_31105</name>
</gene>
<comment type="caution">
    <text evidence="2">The sequence shown here is derived from an EMBL/GenBank/DDBJ whole genome shotgun (WGS) entry which is preliminary data.</text>
</comment>
<dbReference type="Pfam" id="PF11575">
    <property type="entry name" value="FhuF_C"/>
    <property type="match status" value="1"/>
</dbReference>
<keyword evidence="3" id="KW-1185">Reference proteome</keyword>
<accession>A0ABV9CPM8</accession>
<dbReference type="InterPro" id="IPR024726">
    <property type="entry name" value="FhuF_C"/>
</dbReference>
<feature type="domain" description="Ferric siderophore reductase C-terminal" evidence="1">
    <location>
        <begin position="236"/>
        <end position="256"/>
    </location>
</feature>